<comment type="caution">
    <text evidence="2">The sequence shown here is derived from an EMBL/GenBank/DDBJ whole genome shotgun (WGS) entry which is preliminary data.</text>
</comment>
<protein>
    <submittedName>
        <fullName evidence="2">Uncharacterized protein</fullName>
    </submittedName>
</protein>
<feature type="transmembrane region" description="Helical" evidence="1">
    <location>
        <begin position="65"/>
        <end position="84"/>
    </location>
</feature>
<keyword evidence="1" id="KW-0472">Membrane</keyword>
<accession>A0A916RGA3</accession>
<evidence type="ECO:0000313" key="3">
    <source>
        <dbReference type="Proteomes" id="UP000648801"/>
    </source>
</evidence>
<keyword evidence="1" id="KW-0812">Transmembrane</keyword>
<gene>
    <name evidence="2" type="ORF">GCM10011507_02470</name>
</gene>
<reference evidence="2" key="1">
    <citation type="journal article" date="2014" name="Int. J. Syst. Evol. Microbiol.">
        <title>Complete genome sequence of Corynebacterium casei LMG S-19264T (=DSM 44701T), isolated from a smear-ripened cheese.</title>
        <authorList>
            <consortium name="US DOE Joint Genome Institute (JGI-PGF)"/>
            <person name="Walter F."/>
            <person name="Albersmeier A."/>
            <person name="Kalinowski J."/>
            <person name="Ruckert C."/>
        </authorList>
    </citation>
    <scope>NUCLEOTIDE SEQUENCE</scope>
    <source>
        <strain evidence="2">CGMCC 1.15447</strain>
    </source>
</reference>
<name>A0A916RGA3_9BACT</name>
<evidence type="ECO:0000313" key="2">
    <source>
        <dbReference type="EMBL" id="GGA54678.1"/>
    </source>
</evidence>
<sequence>MALHHSSTPVRVGLFLVGGILLTLYGTWLNLAPVEFATVTGLYVATLFVVFQIVNFLFFRVVPSISVLVGGALIVAGGLVVYHWR</sequence>
<keyword evidence="3" id="KW-1185">Reference proteome</keyword>
<evidence type="ECO:0000256" key="1">
    <source>
        <dbReference type="SAM" id="Phobius"/>
    </source>
</evidence>
<reference evidence="2" key="2">
    <citation type="submission" date="2020-09" db="EMBL/GenBank/DDBJ databases">
        <authorList>
            <person name="Sun Q."/>
            <person name="Zhou Y."/>
        </authorList>
    </citation>
    <scope>NUCLEOTIDE SEQUENCE</scope>
    <source>
        <strain evidence="2">CGMCC 1.15447</strain>
    </source>
</reference>
<dbReference type="Proteomes" id="UP000648801">
    <property type="component" value="Unassembled WGS sequence"/>
</dbReference>
<keyword evidence="1" id="KW-1133">Transmembrane helix</keyword>
<dbReference type="EMBL" id="BMJB01000001">
    <property type="protein sequence ID" value="GGA54678.1"/>
    <property type="molecule type" value="Genomic_DNA"/>
</dbReference>
<feature type="transmembrane region" description="Helical" evidence="1">
    <location>
        <begin position="37"/>
        <end position="58"/>
    </location>
</feature>
<dbReference type="AlphaFoldDB" id="A0A916RGA3"/>
<organism evidence="2 3">
    <name type="scientific">Edaphobacter acidisoli</name>
    <dbReference type="NCBI Taxonomy" id="2040573"/>
    <lineage>
        <taxon>Bacteria</taxon>
        <taxon>Pseudomonadati</taxon>
        <taxon>Acidobacteriota</taxon>
        <taxon>Terriglobia</taxon>
        <taxon>Terriglobales</taxon>
        <taxon>Acidobacteriaceae</taxon>
        <taxon>Edaphobacter</taxon>
    </lineage>
</organism>
<feature type="transmembrane region" description="Helical" evidence="1">
    <location>
        <begin position="12"/>
        <end position="31"/>
    </location>
</feature>
<proteinExistence type="predicted"/>